<dbReference type="InterPro" id="IPR036397">
    <property type="entry name" value="RNaseH_sf"/>
</dbReference>
<proteinExistence type="predicted"/>
<gene>
    <name evidence="1" type="ORF">HBR001_LOCUS4053</name>
</gene>
<accession>A0AAV0TV99</accession>
<sequence>MDVKLNADTYIDTYIDSLGNYFVVVCTQFPDVNPIEDWWGILASVVCASGNGYETTSELVAAVKKAWGGIATTTLANLVDSMEMRCLPVFKGDGEQIKCRRLSDIERMALGVQ</sequence>
<name>A0AAV0TV99_HYABA</name>
<protein>
    <submittedName>
        <fullName evidence="1">Uncharacterized protein</fullName>
    </submittedName>
</protein>
<dbReference type="GO" id="GO:0003676">
    <property type="term" value="F:nucleic acid binding"/>
    <property type="evidence" value="ECO:0007669"/>
    <property type="project" value="InterPro"/>
</dbReference>
<dbReference type="AlphaFoldDB" id="A0AAV0TV99"/>
<organism evidence="1 2">
    <name type="scientific">Hyaloperonospora brassicae</name>
    <name type="common">Brassica downy mildew</name>
    <name type="synonym">Peronospora brassicae</name>
    <dbReference type="NCBI Taxonomy" id="162125"/>
    <lineage>
        <taxon>Eukaryota</taxon>
        <taxon>Sar</taxon>
        <taxon>Stramenopiles</taxon>
        <taxon>Oomycota</taxon>
        <taxon>Peronosporomycetes</taxon>
        <taxon>Peronosporales</taxon>
        <taxon>Peronosporaceae</taxon>
        <taxon>Hyaloperonospora</taxon>
    </lineage>
</organism>
<evidence type="ECO:0000313" key="1">
    <source>
        <dbReference type="EMBL" id="CAI5727291.1"/>
    </source>
</evidence>
<dbReference type="Proteomes" id="UP001162031">
    <property type="component" value="Unassembled WGS sequence"/>
</dbReference>
<dbReference type="EMBL" id="CANTFL010000745">
    <property type="protein sequence ID" value="CAI5727291.1"/>
    <property type="molecule type" value="Genomic_DNA"/>
</dbReference>
<reference evidence="1" key="1">
    <citation type="submission" date="2022-12" db="EMBL/GenBank/DDBJ databases">
        <authorList>
            <person name="Webb A."/>
        </authorList>
    </citation>
    <scope>NUCLEOTIDE SEQUENCE</scope>
    <source>
        <strain evidence="1">Hp1</strain>
    </source>
</reference>
<comment type="caution">
    <text evidence="1">The sequence shown here is derived from an EMBL/GenBank/DDBJ whole genome shotgun (WGS) entry which is preliminary data.</text>
</comment>
<dbReference type="Gene3D" id="3.30.420.10">
    <property type="entry name" value="Ribonuclease H-like superfamily/Ribonuclease H"/>
    <property type="match status" value="1"/>
</dbReference>
<keyword evidence="2" id="KW-1185">Reference proteome</keyword>
<evidence type="ECO:0000313" key="2">
    <source>
        <dbReference type="Proteomes" id="UP001162031"/>
    </source>
</evidence>